<keyword evidence="3" id="KW-1185">Reference proteome</keyword>
<feature type="transmembrane region" description="Helical" evidence="1">
    <location>
        <begin position="125"/>
        <end position="143"/>
    </location>
</feature>
<dbReference type="AlphaFoldDB" id="A0A255H6I6"/>
<keyword evidence="1" id="KW-0812">Transmembrane</keyword>
<dbReference type="EMBL" id="NMVQ01000009">
    <property type="protein sequence ID" value="OYO22763.1"/>
    <property type="molecule type" value="Genomic_DNA"/>
</dbReference>
<comment type="caution">
    <text evidence="2">The sequence shown here is derived from an EMBL/GenBank/DDBJ whole genome shotgun (WGS) entry which is preliminary data.</text>
</comment>
<dbReference type="Proteomes" id="UP000216311">
    <property type="component" value="Unassembled WGS sequence"/>
</dbReference>
<gene>
    <name evidence="2" type="ORF">CGZ93_06845</name>
</gene>
<dbReference type="RefSeq" id="WP_094363409.1">
    <property type="nucleotide sequence ID" value="NZ_NMVQ01000009.1"/>
</dbReference>
<proteinExistence type="predicted"/>
<sequence length="158" mass="17178">MTIAPDPVRPAHPARVLLGRVLVVVAIGLGITATVLAVQNLYFHLGTNAVTGEVVQVQPLPGPDGQPRRPPAWTVTIEYADSNGQYRRVDQQWTTEPAPAKGTEVRIWYRAARPAEARMADLMQIWWDAVLAATGALAVGLLAEELLRRRTPATGRVS</sequence>
<reference evidence="2 3" key="1">
    <citation type="submission" date="2017-07" db="EMBL/GenBank/DDBJ databases">
        <title>Draft whole genome sequences of clinical Proprionibacteriaceae strains.</title>
        <authorList>
            <person name="Bernier A.-M."/>
            <person name="Bernard K."/>
            <person name="Domingo M.-C."/>
        </authorList>
    </citation>
    <scope>NUCLEOTIDE SEQUENCE [LARGE SCALE GENOMIC DNA]</scope>
    <source>
        <strain evidence="2 3">NML 130396</strain>
    </source>
</reference>
<keyword evidence="1" id="KW-1133">Transmembrane helix</keyword>
<evidence type="ECO:0000313" key="2">
    <source>
        <dbReference type="EMBL" id="OYO22763.1"/>
    </source>
</evidence>
<accession>A0A255H6I6</accession>
<name>A0A255H6I6_9ACTN</name>
<evidence type="ECO:0000256" key="1">
    <source>
        <dbReference type="SAM" id="Phobius"/>
    </source>
</evidence>
<keyword evidence="1" id="KW-0472">Membrane</keyword>
<dbReference type="OrthoDB" id="9976700at2"/>
<evidence type="ECO:0008006" key="4">
    <source>
        <dbReference type="Google" id="ProtNLM"/>
    </source>
</evidence>
<evidence type="ECO:0000313" key="3">
    <source>
        <dbReference type="Proteomes" id="UP000216311"/>
    </source>
</evidence>
<organism evidence="2 3">
    <name type="scientific">Enemella dayhoffiae</name>
    <dbReference type="NCBI Taxonomy" id="2016507"/>
    <lineage>
        <taxon>Bacteria</taxon>
        <taxon>Bacillati</taxon>
        <taxon>Actinomycetota</taxon>
        <taxon>Actinomycetes</taxon>
        <taxon>Propionibacteriales</taxon>
        <taxon>Propionibacteriaceae</taxon>
        <taxon>Enemella</taxon>
    </lineage>
</organism>
<feature type="transmembrane region" description="Helical" evidence="1">
    <location>
        <begin position="21"/>
        <end position="42"/>
    </location>
</feature>
<protein>
    <recommendedName>
        <fullName evidence="4">DUF3592 domain-containing protein</fullName>
    </recommendedName>
</protein>